<dbReference type="AlphaFoldDB" id="A0A317WGC3"/>
<name>A0A317WGC3_9EURO</name>
<dbReference type="InterPro" id="IPR002872">
    <property type="entry name" value="Proline_DH_dom"/>
</dbReference>
<accession>A0A317WGC3</accession>
<sequence length="456" mass="50303">MNPKVLWPKRPSPLLYQLLTPPTTALSSSTPAQHVPFPPPSPTPKTPPLSALPTKAFLRSLLFTSVMASPLMMPCLSILKSMVDSQSILLSPAKNPLVNYLLRRTVYDHFCAGVNETEVRRTVQDMKDLGYKGVILGYARESIAKVEDIDQTQSAEAKQEGLDRAVDEWKQGTLRTLKMLGEGNYLAVKLTGAGPAAVEALSRGDLTPPPRIQEAMTEICDAVAAQGSRVWIDAEQQIFQTAIDAWAVDLMRKYNQNEANGPVVLNTYQAYLKSSTATLNTHLRLAQKEGWAMGVKLVRGAYIAHDHRDRIHDTKAETDQNYDHIVESLITRQYPLGGQPDQPFPTVRLFVASHNGESVRKACALFRHRMVNGLPAIPVEVGQLQGMADEVSLGMVGGAADGTVPGVFKCLAWGSTEECLHFLLRRAVENRSGMQRTRDTARALRGEAWRRWAGEN</sequence>
<dbReference type="InterPro" id="IPR015659">
    <property type="entry name" value="Proline_oxidase"/>
</dbReference>
<dbReference type="GO" id="GO:0071949">
    <property type="term" value="F:FAD binding"/>
    <property type="evidence" value="ECO:0007669"/>
    <property type="project" value="TreeGrafter"/>
</dbReference>
<reference evidence="8 9" key="1">
    <citation type="submission" date="2016-12" db="EMBL/GenBank/DDBJ databases">
        <title>The genomes of Aspergillus section Nigri reveals drivers in fungal speciation.</title>
        <authorList>
            <consortium name="DOE Joint Genome Institute"/>
            <person name="Vesth T.C."/>
            <person name="Nybo J."/>
            <person name="Theobald S."/>
            <person name="Brandl J."/>
            <person name="Frisvad J.C."/>
            <person name="Nielsen K.F."/>
            <person name="Lyhne E.K."/>
            <person name="Kogle M.E."/>
            <person name="Kuo A."/>
            <person name="Riley R."/>
            <person name="Clum A."/>
            <person name="Nolan M."/>
            <person name="Lipzen A."/>
            <person name="Salamov A."/>
            <person name="Henrissat B."/>
            <person name="Wiebenga A."/>
            <person name="De Vries R.P."/>
            <person name="Grigoriev I.V."/>
            <person name="Mortensen U.H."/>
            <person name="Andersen M.R."/>
            <person name="Baker S.E."/>
        </authorList>
    </citation>
    <scope>NUCLEOTIDE SEQUENCE [LARGE SCALE GENOMIC DNA]</scope>
    <source>
        <strain evidence="8 9">CBS 117.55</strain>
    </source>
</reference>
<keyword evidence="4 5" id="KW-0642">Proline metabolism</keyword>
<keyword evidence="9" id="KW-1185">Reference proteome</keyword>
<evidence type="ECO:0000256" key="1">
    <source>
        <dbReference type="ARBA" id="ARBA00005869"/>
    </source>
</evidence>
<keyword evidence="3 5" id="KW-0560">Oxidoreductase</keyword>
<proteinExistence type="inferred from homology"/>
<dbReference type="GeneID" id="37061034"/>
<evidence type="ECO:0000256" key="2">
    <source>
        <dbReference type="ARBA" id="ARBA00012695"/>
    </source>
</evidence>
<evidence type="ECO:0000313" key="9">
    <source>
        <dbReference type="Proteomes" id="UP000247233"/>
    </source>
</evidence>
<comment type="similarity">
    <text evidence="1 5">Belongs to the proline oxidase family.</text>
</comment>
<evidence type="ECO:0000256" key="4">
    <source>
        <dbReference type="ARBA" id="ARBA00023062"/>
    </source>
</evidence>
<evidence type="ECO:0000256" key="6">
    <source>
        <dbReference type="SAM" id="MobiDB-lite"/>
    </source>
</evidence>
<feature type="domain" description="Proline dehydrogenase" evidence="7">
    <location>
        <begin position="120"/>
        <end position="438"/>
    </location>
</feature>
<keyword evidence="5" id="KW-0285">Flavoprotein</keyword>
<dbReference type="GO" id="GO:0010133">
    <property type="term" value="P:L-proline catabolic process to L-glutamate"/>
    <property type="evidence" value="ECO:0007669"/>
    <property type="project" value="TreeGrafter"/>
</dbReference>
<dbReference type="EMBL" id="MSFL01000009">
    <property type="protein sequence ID" value="PWY85025.1"/>
    <property type="molecule type" value="Genomic_DNA"/>
</dbReference>
<dbReference type="RefSeq" id="XP_025400367.1">
    <property type="nucleotide sequence ID" value="XM_025538797.1"/>
</dbReference>
<organism evidence="8 9">
    <name type="scientific">Aspergillus heteromorphus CBS 117.55</name>
    <dbReference type="NCBI Taxonomy" id="1448321"/>
    <lineage>
        <taxon>Eukaryota</taxon>
        <taxon>Fungi</taxon>
        <taxon>Dikarya</taxon>
        <taxon>Ascomycota</taxon>
        <taxon>Pezizomycotina</taxon>
        <taxon>Eurotiomycetes</taxon>
        <taxon>Eurotiomycetidae</taxon>
        <taxon>Eurotiales</taxon>
        <taxon>Aspergillaceae</taxon>
        <taxon>Aspergillus</taxon>
        <taxon>Aspergillus subgen. Circumdati</taxon>
    </lineage>
</organism>
<gene>
    <name evidence="8" type="ORF">BO70DRAFT_232420</name>
</gene>
<keyword evidence="5" id="KW-0274">FAD</keyword>
<dbReference type="Proteomes" id="UP000247233">
    <property type="component" value="Unassembled WGS sequence"/>
</dbReference>
<dbReference type="VEuPathDB" id="FungiDB:BO70DRAFT_232420"/>
<dbReference type="GO" id="GO:0005739">
    <property type="term" value="C:mitochondrion"/>
    <property type="evidence" value="ECO:0007669"/>
    <property type="project" value="TreeGrafter"/>
</dbReference>
<comment type="cofactor">
    <cofactor evidence="5">
        <name>FAD</name>
        <dbReference type="ChEBI" id="CHEBI:57692"/>
    </cofactor>
</comment>
<evidence type="ECO:0000256" key="3">
    <source>
        <dbReference type="ARBA" id="ARBA00023002"/>
    </source>
</evidence>
<evidence type="ECO:0000313" key="8">
    <source>
        <dbReference type="EMBL" id="PWY85025.1"/>
    </source>
</evidence>
<dbReference type="SUPFAM" id="SSF51730">
    <property type="entry name" value="FAD-linked oxidoreductase"/>
    <property type="match status" value="1"/>
</dbReference>
<dbReference type="Gene3D" id="3.20.20.220">
    <property type="match status" value="1"/>
</dbReference>
<evidence type="ECO:0000259" key="7">
    <source>
        <dbReference type="Pfam" id="PF01619"/>
    </source>
</evidence>
<comment type="function">
    <text evidence="5">Converts proline to delta-1-pyrroline-5-carboxylate.</text>
</comment>
<dbReference type="PANTHER" id="PTHR13914">
    <property type="entry name" value="PROLINE OXIDASE"/>
    <property type="match status" value="1"/>
</dbReference>
<dbReference type="OrthoDB" id="5464at2759"/>
<evidence type="ECO:0000256" key="5">
    <source>
        <dbReference type="RuleBase" id="RU364054"/>
    </source>
</evidence>
<dbReference type="GO" id="GO:0004657">
    <property type="term" value="F:proline dehydrogenase activity"/>
    <property type="evidence" value="ECO:0007669"/>
    <property type="project" value="UniProtKB-EC"/>
</dbReference>
<protein>
    <recommendedName>
        <fullName evidence="2 5">Proline dehydrogenase</fullName>
        <ecNumber evidence="2 5">1.5.5.2</ecNumber>
    </recommendedName>
</protein>
<comment type="catalytic activity">
    <reaction evidence="5">
        <text>L-proline + a quinone = (S)-1-pyrroline-5-carboxylate + a quinol + H(+)</text>
        <dbReference type="Rhea" id="RHEA:23784"/>
        <dbReference type="ChEBI" id="CHEBI:15378"/>
        <dbReference type="ChEBI" id="CHEBI:17388"/>
        <dbReference type="ChEBI" id="CHEBI:24646"/>
        <dbReference type="ChEBI" id="CHEBI:60039"/>
        <dbReference type="ChEBI" id="CHEBI:132124"/>
        <dbReference type="EC" id="1.5.5.2"/>
    </reaction>
</comment>
<dbReference type="EC" id="1.5.5.2" evidence="2 5"/>
<dbReference type="Pfam" id="PF01619">
    <property type="entry name" value="Pro_dh"/>
    <property type="match status" value="1"/>
</dbReference>
<dbReference type="PANTHER" id="PTHR13914:SF34">
    <property type="entry name" value="PROLINE DEHYDROGENASE"/>
    <property type="match status" value="1"/>
</dbReference>
<dbReference type="InterPro" id="IPR029041">
    <property type="entry name" value="FAD-linked_oxidoreductase-like"/>
</dbReference>
<comment type="caution">
    <text evidence="8">The sequence shown here is derived from an EMBL/GenBank/DDBJ whole genome shotgun (WGS) entry which is preliminary data.</text>
</comment>
<feature type="region of interest" description="Disordered" evidence="6">
    <location>
        <begin position="25"/>
        <end position="49"/>
    </location>
</feature>
<feature type="compositionally biased region" description="Pro residues" evidence="6">
    <location>
        <begin position="36"/>
        <end position="47"/>
    </location>
</feature>
<dbReference type="STRING" id="1448321.A0A317WGC3"/>